<sequence length="152" mass="14830">MLVAVPQELVAVASELSGIGSAIGSANAAAVASTATVLPAAADEVSAAIAALFGTYGRDYQVVSARVSAFHDQFVRSLAAAGGAYGSAEAANVSPLQVLEQGVLDVVNAPSQILTGRPLIGDGAHATTPAPPSPPVPVPLPPAPPAPPVAPP</sequence>
<protein>
    <recommendedName>
        <fullName evidence="2">PE domain-containing protein</fullName>
    </recommendedName>
</protein>
<dbReference type="AlphaFoldDB" id="A0A1A3NAR1"/>
<evidence type="ECO:0000313" key="3">
    <source>
        <dbReference type="EMBL" id="OBK19253.1"/>
    </source>
</evidence>
<comment type="caution">
    <text evidence="3">The sequence shown here is derived from an EMBL/GenBank/DDBJ whole genome shotgun (WGS) entry which is preliminary data.</text>
</comment>
<proteinExistence type="predicted"/>
<dbReference type="OrthoDB" id="4735238at2"/>
<dbReference type="RefSeq" id="WP_065157207.1">
    <property type="nucleotide sequence ID" value="NZ_LZLQ01000016.1"/>
</dbReference>
<name>A0A1A3NAR1_MYCAS</name>
<dbReference type="SUPFAM" id="SSF140459">
    <property type="entry name" value="PE/PPE dimer-like"/>
    <property type="match status" value="1"/>
</dbReference>
<evidence type="ECO:0000256" key="1">
    <source>
        <dbReference type="SAM" id="MobiDB-lite"/>
    </source>
</evidence>
<feature type="domain" description="PE" evidence="2">
    <location>
        <begin position="2"/>
        <end position="92"/>
    </location>
</feature>
<evidence type="ECO:0000313" key="4">
    <source>
        <dbReference type="Proteomes" id="UP000093629"/>
    </source>
</evidence>
<dbReference type="EMBL" id="LZLQ01000016">
    <property type="protein sequence ID" value="OBK19253.1"/>
    <property type="molecule type" value="Genomic_DNA"/>
</dbReference>
<dbReference type="Gene3D" id="1.10.287.850">
    <property type="entry name" value="HP0062-like domain"/>
    <property type="match status" value="1"/>
</dbReference>
<dbReference type="InterPro" id="IPR000084">
    <property type="entry name" value="PE-PGRS_N"/>
</dbReference>
<organism evidence="3 4">
    <name type="scientific">Mycobacterium asiaticum</name>
    <dbReference type="NCBI Taxonomy" id="1790"/>
    <lineage>
        <taxon>Bacteria</taxon>
        <taxon>Bacillati</taxon>
        <taxon>Actinomycetota</taxon>
        <taxon>Actinomycetes</taxon>
        <taxon>Mycobacteriales</taxon>
        <taxon>Mycobacteriaceae</taxon>
        <taxon>Mycobacterium</taxon>
    </lineage>
</organism>
<accession>A0A1A3NAR1</accession>
<feature type="non-terminal residue" evidence="3">
    <location>
        <position position="152"/>
    </location>
</feature>
<keyword evidence="4" id="KW-1185">Reference proteome</keyword>
<gene>
    <name evidence="3" type="ORF">A5636_19365</name>
</gene>
<dbReference type="Pfam" id="PF00934">
    <property type="entry name" value="PE"/>
    <property type="match status" value="1"/>
</dbReference>
<feature type="compositionally biased region" description="Pro residues" evidence="1">
    <location>
        <begin position="129"/>
        <end position="152"/>
    </location>
</feature>
<feature type="region of interest" description="Disordered" evidence="1">
    <location>
        <begin position="118"/>
        <end position="152"/>
    </location>
</feature>
<reference evidence="3 4" key="1">
    <citation type="submission" date="2016-06" db="EMBL/GenBank/DDBJ databases">
        <authorList>
            <person name="Kjaerup R.B."/>
            <person name="Dalgaard T.S."/>
            <person name="Juul-Madsen H.R."/>
        </authorList>
    </citation>
    <scope>NUCLEOTIDE SEQUENCE [LARGE SCALE GENOMIC DNA]</scope>
    <source>
        <strain evidence="3 4">1245139.5</strain>
    </source>
</reference>
<evidence type="ECO:0000259" key="2">
    <source>
        <dbReference type="Pfam" id="PF00934"/>
    </source>
</evidence>
<dbReference type="InterPro" id="IPR038332">
    <property type="entry name" value="PPE_sf"/>
</dbReference>
<dbReference type="Proteomes" id="UP000093629">
    <property type="component" value="Unassembled WGS sequence"/>
</dbReference>